<dbReference type="Gene3D" id="3.20.20.150">
    <property type="entry name" value="Divalent-metal-dependent TIM barrel enzymes"/>
    <property type="match status" value="1"/>
</dbReference>
<organism evidence="2 3">
    <name type="scientific">Enterococcus mundtii</name>
    <dbReference type="NCBI Taxonomy" id="53346"/>
    <lineage>
        <taxon>Bacteria</taxon>
        <taxon>Bacillati</taxon>
        <taxon>Bacillota</taxon>
        <taxon>Bacilli</taxon>
        <taxon>Lactobacillales</taxon>
        <taxon>Enterococcaceae</taxon>
        <taxon>Enterococcus</taxon>
    </lineage>
</organism>
<gene>
    <name evidence="2" type="ORF">A5802_002554</name>
</gene>
<name>A0A1L8V3A2_ENTMU</name>
<comment type="caution">
    <text evidence="2">The sequence shown here is derived from an EMBL/GenBank/DDBJ whole genome shotgun (WGS) entry which is preliminary data.</text>
</comment>
<evidence type="ECO:0000259" key="1">
    <source>
        <dbReference type="Pfam" id="PF01261"/>
    </source>
</evidence>
<dbReference type="SUPFAM" id="SSF51658">
    <property type="entry name" value="Xylose isomerase-like"/>
    <property type="match status" value="1"/>
</dbReference>
<dbReference type="PANTHER" id="PTHR12110">
    <property type="entry name" value="HYDROXYPYRUVATE ISOMERASE"/>
    <property type="match status" value="1"/>
</dbReference>
<evidence type="ECO:0000313" key="3">
    <source>
        <dbReference type="Proteomes" id="UP000195024"/>
    </source>
</evidence>
<evidence type="ECO:0000313" key="2">
    <source>
        <dbReference type="EMBL" id="OTP25401.1"/>
    </source>
</evidence>
<protein>
    <recommendedName>
        <fullName evidence="1">Xylose isomerase-like TIM barrel domain-containing protein</fullName>
    </recommendedName>
</protein>
<proteinExistence type="predicted"/>
<feature type="domain" description="Xylose isomerase-like TIM barrel" evidence="1">
    <location>
        <begin position="58"/>
        <end position="272"/>
    </location>
</feature>
<dbReference type="PANTHER" id="PTHR12110:SF21">
    <property type="entry name" value="XYLOSE ISOMERASE-LIKE TIM BARREL DOMAIN-CONTAINING PROTEIN"/>
    <property type="match status" value="1"/>
</dbReference>
<accession>A0A1L8V3A2</accession>
<dbReference type="EMBL" id="NGMS01000002">
    <property type="protein sequence ID" value="OTP25401.1"/>
    <property type="molecule type" value="Genomic_DNA"/>
</dbReference>
<reference evidence="2 3" key="1">
    <citation type="submission" date="2017-05" db="EMBL/GenBank/DDBJ databases">
        <title>The Genome Sequence of Enterococcus mundtii 6B1_DIV0119.</title>
        <authorList>
            <consortium name="The Broad Institute Genomics Platform"/>
            <consortium name="The Broad Institute Genomic Center for Infectious Diseases"/>
            <person name="Earl A."/>
            <person name="Manson A."/>
            <person name="Schwartman J."/>
            <person name="Gilmore M."/>
            <person name="Abouelleil A."/>
            <person name="Cao P."/>
            <person name="Chapman S."/>
            <person name="Cusick C."/>
            <person name="Shea T."/>
            <person name="Young S."/>
            <person name="Neafsey D."/>
            <person name="Nusbaum C."/>
            <person name="Birren B."/>
        </authorList>
    </citation>
    <scope>NUCLEOTIDE SEQUENCE [LARGE SCALE GENOMIC DNA]</scope>
    <source>
        <strain evidence="2 3">6B1_DIV0119</strain>
    </source>
</reference>
<dbReference type="AlphaFoldDB" id="A0A1L8V3A2"/>
<sequence>MMKLNLAARGHDLSHVQTVDDLAKKASQQNISTLQLALSRSFPTLSADGQAINAGMGQYMKNILAKEGISVGILSCYINMIHPDLSVRETVLHQFERYLQYAASFGATMVATETGSVSEAGYTEENFSDEAFLQIVEAIHRLVRAGEKHRMMVGIEPGLNHPLYSLDRVAELVAMIDSDYLGIILDPTNLINAKNYHQQVNLVEEAFERFGEKICGLHMKDYIVSNEEEIIPVNLGTGMIDYEAIVNIAQKHRPYLYIVLEETKDDALKQGVIMLEQVTE</sequence>
<dbReference type="InterPro" id="IPR050312">
    <property type="entry name" value="IolE/XylAMocC-like"/>
</dbReference>
<dbReference type="InterPro" id="IPR036237">
    <property type="entry name" value="Xyl_isomerase-like_sf"/>
</dbReference>
<dbReference type="Proteomes" id="UP000195024">
    <property type="component" value="Unassembled WGS sequence"/>
</dbReference>
<dbReference type="InterPro" id="IPR013022">
    <property type="entry name" value="Xyl_isomerase-like_TIM-brl"/>
</dbReference>
<dbReference type="Pfam" id="PF01261">
    <property type="entry name" value="AP_endonuc_2"/>
    <property type="match status" value="1"/>
</dbReference>